<feature type="transmembrane region" description="Helical" evidence="5">
    <location>
        <begin position="244"/>
        <end position="269"/>
    </location>
</feature>
<feature type="transmembrane region" description="Helical" evidence="5">
    <location>
        <begin position="127"/>
        <end position="144"/>
    </location>
</feature>
<gene>
    <name evidence="6" type="ORF">McpAg1_07220</name>
</gene>
<evidence type="ECO:0000256" key="2">
    <source>
        <dbReference type="ARBA" id="ARBA00022692"/>
    </source>
</evidence>
<evidence type="ECO:0000256" key="4">
    <source>
        <dbReference type="ARBA" id="ARBA00023136"/>
    </source>
</evidence>
<comment type="caution">
    <text evidence="6">The sequence shown here is derived from an EMBL/GenBank/DDBJ whole genome shotgun (WGS) entry which is preliminary data.</text>
</comment>
<feature type="transmembrane region" description="Helical" evidence="5">
    <location>
        <begin position="12"/>
        <end position="31"/>
    </location>
</feature>
<keyword evidence="2 5" id="KW-0812">Transmembrane</keyword>
<reference evidence="6" key="1">
    <citation type="submission" date="2023-06" db="EMBL/GenBank/DDBJ databases">
        <title>Genome sequence of Methancorpusculaceae sp. Ag1.</title>
        <authorList>
            <person name="Protasov E."/>
            <person name="Platt K."/>
            <person name="Poehlein A."/>
            <person name="Daniel R."/>
            <person name="Brune A."/>
        </authorList>
    </citation>
    <scope>NUCLEOTIDE SEQUENCE</scope>
    <source>
        <strain evidence="6">Ag1</strain>
    </source>
</reference>
<dbReference type="InterPro" id="IPR006639">
    <property type="entry name" value="Preselin/SPP"/>
</dbReference>
<keyword evidence="7" id="KW-1185">Reference proteome</keyword>
<dbReference type="SMART" id="SM00730">
    <property type="entry name" value="PSN"/>
    <property type="match status" value="1"/>
</dbReference>
<sequence>MSKLSPSALVPYAGMILLMILTGLLSLLLISPVTEAGLGAFEDPNSIANPFVFLFIMLVFTALLLLLIKWKAQSIISAIIGICLALVIYYVVSSLLFSYAPTLPALPIAAVAAIVVILLLWYRPEWYVINIAGILISAGCAAIFGISLSIIPVIILLILLLVYDAISVHRTKHMLTLADGVLRQKMPIMFIVPKSRSYSYRSSGFSIHDKKEDRGAYMIGMGDMIMPSILVVSAQVYAGGAGVLSFAGIALPALGALIGGVLGLCFLLIPVNTGKPQPGLPYINAGAIVGFLICCAIAGSWAWIGF</sequence>
<keyword evidence="4 5" id="KW-0472">Membrane</keyword>
<dbReference type="GO" id="GO:0042500">
    <property type="term" value="F:aspartic endopeptidase activity, intramembrane cleaving"/>
    <property type="evidence" value="ECO:0007669"/>
    <property type="project" value="InterPro"/>
</dbReference>
<dbReference type="Proteomes" id="UP001273136">
    <property type="component" value="Unassembled WGS sequence"/>
</dbReference>
<accession>A0AAE4SAD1</accession>
<feature type="transmembrane region" description="Helical" evidence="5">
    <location>
        <begin position="103"/>
        <end position="122"/>
    </location>
</feature>
<keyword evidence="3 5" id="KW-1133">Transmembrane helix</keyword>
<feature type="transmembrane region" description="Helical" evidence="5">
    <location>
        <begin position="216"/>
        <end position="238"/>
    </location>
</feature>
<feature type="transmembrane region" description="Helical" evidence="5">
    <location>
        <begin position="51"/>
        <end position="68"/>
    </location>
</feature>
<dbReference type="GO" id="GO:0016020">
    <property type="term" value="C:membrane"/>
    <property type="evidence" value="ECO:0007669"/>
    <property type="project" value="InterPro"/>
</dbReference>
<comment type="subcellular location">
    <subcellularLocation>
        <location evidence="1">Endomembrane system</location>
        <topology evidence="1">Multi-pass membrane protein</topology>
    </subcellularLocation>
</comment>
<dbReference type="InterPro" id="IPR010545">
    <property type="entry name" value="SPP"/>
</dbReference>
<feature type="transmembrane region" description="Helical" evidence="5">
    <location>
        <begin position="150"/>
        <end position="166"/>
    </location>
</feature>
<proteinExistence type="predicted"/>
<evidence type="ECO:0000313" key="6">
    <source>
        <dbReference type="EMBL" id="MDV0441528.1"/>
    </source>
</evidence>
<protein>
    <submittedName>
        <fullName evidence="6">Uncharacterized protein</fullName>
    </submittedName>
</protein>
<evidence type="ECO:0000256" key="3">
    <source>
        <dbReference type="ARBA" id="ARBA00022989"/>
    </source>
</evidence>
<name>A0AAE4SAD1_9EURY</name>
<dbReference type="GO" id="GO:0012505">
    <property type="term" value="C:endomembrane system"/>
    <property type="evidence" value="ECO:0007669"/>
    <property type="project" value="UniProtKB-SubCell"/>
</dbReference>
<evidence type="ECO:0000256" key="5">
    <source>
        <dbReference type="SAM" id="Phobius"/>
    </source>
</evidence>
<feature type="transmembrane region" description="Helical" evidence="5">
    <location>
        <begin position="281"/>
        <end position="304"/>
    </location>
</feature>
<dbReference type="AlphaFoldDB" id="A0AAE4SAD1"/>
<dbReference type="Pfam" id="PF06550">
    <property type="entry name" value="SPP"/>
    <property type="match status" value="1"/>
</dbReference>
<dbReference type="EMBL" id="JAWDKA010000003">
    <property type="protein sequence ID" value="MDV0441528.1"/>
    <property type="molecule type" value="Genomic_DNA"/>
</dbReference>
<feature type="transmembrane region" description="Helical" evidence="5">
    <location>
        <begin position="75"/>
        <end position="97"/>
    </location>
</feature>
<dbReference type="RefSeq" id="WP_338093927.1">
    <property type="nucleotide sequence ID" value="NZ_JAWDKA010000003.1"/>
</dbReference>
<organism evidence="6 7">
    <name type="scientific">Methanorbis furvi</name>
    <dbReference type="NCBI Taxonomy" id="3028299"/>
    <lineage>
        <taxon>Archaea</taxon>
        <taxon>Methanobacteriati</taxon>
        <taxon>Methanobacteriota</taxon>
        <taxon>Stenosarchaea group</taxon>
        <taxon>Methanomicrobia</taxon>
        <taxon>Methanomicrobiales</taxon>
        <taxon>Methanocorpusculaceae</taxon>
        <taxon>Methanorbis</taxon>
    </lineage>
</organism>
<evidence type="ECO:0000256" key="1">
    <source>
        <dbReference type="ARBA" id="ARBA00004127"/>
    </source>
</evidence>
<evidence type="ECO:0000313" key="7">
    <source>
        <dbReference type="Proteomes" id="UP001273136"/>
    </source>
</evidence>
<dbReference type="NCBIfam" id="NF041679">
    <property type="entry name" value="IMP_arch_presen"/>
    <property type="match status" value="1"/>
</dbReference>